<dbReference type="SMART" id="SM00082">
    <property type="entry name" value="LRRCT"/>
    <property type="match status" value="1"/>
</dbReference>
<evidence type="ECO:0000313" key="11">
    <source>
        <dbReference type="Proteomes" id="UP001458880"/>
    </source>
</evidence>
<keyword evidence="7" id="KW-0472">Membrane</keyword>
<keyword evidence="4" id="KW-1015">Disulfide bond</keyword>
<feature type="chain" id="PRO_5043777374" evidence="8">
    <location>
        <begin position="17"/>
        <end position="594"/>
    </location>
</feature>
<dbReference type="Proteomes" id="UP001458880">
    <property type="component" value="Unassembled WGS sequence"/>
</dbReference>
<evidence type="ECO:0000256" key="7">
    <source>
        <dbReference type="SAM" id="Phobius"/>
    </source>
</evidence>
<protein>
    <submittedName>
        <fullName evidence="10">Leucine rich repeat</fullName>
    </submittedName>
</protein>
<dbReference type="FunFam" id="2.60.40.10:FF:000032">
    <property type="entry name" value="palladin isoform X1"/>
    <property type="match status" value="1"/>
</dbReference>
<name>A0AAW1JXH3_POPJA</name>
<dbReference type="InterPro" id="IPR003598">
    <property type="entry name" value="Ig_sub2"/>
</dbReference>
<accession>A0AAW1JXH3</accession>
<evidence type="ECO:0000256" key="2">
    <source>
        <dbReference type="ARBA" id="ARBA00022729"/>
    </source>
</evidence>
<keyword evidence="3" id="KW-0677">Repeat</keyword>
<evidence type="ECO:0000256" key="3">
    <source>
        <dbReference type="ARBA" id="ARBA00022737"/>
    </source>
</evidence>
<dbReference type="GO" id="GO:0071944">
    <property type="term" value="C:cell periphery"/>
    <property type="evidence" value="ECO:0007669"/>
    <property type="project" value="UniProtKB-ARBA"/>
</dbReference>
<evidence type="ECO:0000313" key="10">
    <source>
        <dbReference type="EMBL" id="KAK9708699.1"/>
    </source>
</evidence>
<dbReference type="InterPro" id="IPR032675">
    <property type="entry name" value="LRR_dom_sf"/>
</dbReference>
<keyword evidence="2 8" id="KW-0732">Signal</keyword>
<dbReference type="InterPro" id="IPR007110">
    <property type="entry name" value="Ig-like_dom"/>
</dbReference>
<feature type="compositionally biased region" description="Pro residues" evidence="6">
    <location>
        <begin position="570"/>
        <end position="587"/>
    </location>
</feature>
<evidence type="ECO:0000256" key="1">
    <source>
        <dbReference type="ARBA" id="ARBA00022614"/>
    </source>
</evidence>
<dbReference type="InterPro" id="IPR001611">
    <property type="entry name" value="Leu-rich_rpt"/>
</dbReference>
<reference evidence="10 11" key="1">
    <citation type="journal article" date="2024" name="BMC Genomics">
        <title>De novo assembly and annotation of Popillia japonica's genome with initial clues to its potential as an invasive pest.</title>
        <authorList>
            <person name="Cucini C."/>
            <person name="Boschi S."/>
            <person name="Funari R."/>
            <person name="Cardaioli E."/>
            <person name="Iannotti N."/>
            <person name="Marturano G."/>
            <person name="Paoli F."/>
            <person name="Bruttini M."/>
            <person name="Carapelli A."/>
            <person name="Frati F."/>
            <person name="Nardi F."/>
        </authorList>
    </citation>
    <scope>NUCLEOTIDE SEQUENCE [LARGE SCALE GENOMIC DNA]</scope>
    <source>
        <strain evidence="10">DMR45628</strain>
    </source>
</reference>
<dbReference type="SMART" id="SM00369">
    <property type="entry name" value="LRR_TYP"/>
    <property type="match status" value="6"/>
</dbReference>
<feature type="signal peptide" evidence="8">
    <location>
        <begin position="1"/>
        <end position="16"/>
    </location>
</feature>
<dbReference type="InterPro" id="IPR003599">
    <property type="entry name" value="Ig_sub"/>
</dbReference>
<dbReference type="AlphaFoldDB" id="A0AAW1JXH3"/>
<dbReference type="SMART" id="SM00409">
    <property type="entry name" value="IG"/>
    <property type="match status" value="1"/>
</dbReference>
<evidence type="ECO:0000256" key="8">
    <source>
        <dbReference type="SAM" id="SignalP"/>
    </source>
</evidence>
<comment type="caution">
    <text evidence="10">The sequence shown here is derived from an EMBL/GenBank/DDBJ whole genome shotgun (WGS) entry which is preliminary data.</text>
</comment>
<feature type="region of interest" description="Disordered" evidence="6">
    <location>
        <begin position="556"/>
        <end position="594"/>
    </location>
</feature>
<dbReference type="InterPro" id="IPR013783">
    <property type="entry name" value="Ig-like_fold"/>
</dbReference>
<keyword evidence="7" id="KW-1133">Transmembrane helix</keyword>
<evidence type="ECO:0000256" key="4">
    <source>
        <dbReference type="ARBA" id="ARBA00023157"/>
    </source>
</evidence>
<dbReference type="Pfam" id="PF13855">
    <property type="entry name" value="LRR_8"/>
    <property type="match status" value="2"/>
</dbReference>
<evidence type="ECO:0000259" key="9">
    <source>
        <dbReference type="PROSITE" id="PS50835"/>
    </source>
</evidence>
<keyword evidence="5" id="KW-0393">Immunoglobulin domain</keyword>
<dbReference type="SMART" id="SM00408">
    <property type="entry name" value="IGc2"/>
    <property type="match status" value="1"/>
</dbReference>
<feature type="domain" description="Ig-like" evidence="9">
    <location>
        <begin position="260"/>
        <end position="358"/>
    </location>
</feature>
<dbReference type="Gene3D" id="3.80.10.10">
    <property type="entry name" value="Ribonuclease Inhibitor"/>
    <property type="match status" value="2"/>
</dbReference>
<dbReference type="Gene3D" id="2.60.40.10">
    <property type="entry name" value="Immunoglobulins"/>
    <property type="match status" value="1"/>
</dbReference>
<dbReference type="EMBL" id="JASPKY010000323">
    <property type="protein sequence ID" value="KAK9708699.1"/>
    <property type="molecule type" value="Genomic_DNA"/>
</dbReference>
<dbReference type="InterPro" id="IPR003591">
    <property type="entry name" value="Leu-rich_rpt_typical-subtyp"/>
</dbReference>
<dbReference type="SUPFAM" id="SSF48726">
    <property type="entry name" value="Immunoglobulin"/>
    <property type="match status" value="1"/>
</dbReference>
<feature type="transmembrane region" description="Helical" evidence="7">
    <location>
        <begin position="378"/>
        <end position="404"/>
    </location>
</feature>
<dbReference type="PANTHER" id="PTHR24366">
    <property type="entry name" value="IG(IMMUNOGLOBULIN) AND LRR(LEUCINE RICH REPEAT) DOMAINS"/>
    <property type="match status" value="1"/>
</dbReference>
<dbReference type="InterPro" id="IPR036179">
    <property type="entry name" value="Ig-like_dom_sf"/>
</dbReference>
<proteinExistence type="predicted"/>
<evidence type="ECO:0000256" key="5">
    <source>
        <dbReference type="ARBA" id="ARBA00023319"/>
    </source>
</evidence>
<dbReference type="PROSITE" id="PS50835">
    <property type="entry name" value="IG_LIKE"/>
    <property type="match status" value="1"/>
</dbReference>
<keyword evidence="1" id="KW-0433">Leucine-rich repeat</keyword>
<evidence type="ECO:0000256" key="6">
    <source>
        <dbReference type="SAM" id="MobiDB-lite"/>
    </source>
</evidence>
<feature type="compositionally biased region" description="Polar residues" evidence="6">
    <location>
        <begin position="556"/>
        <end position="565"/>
    </location>
</feature>
<dbReference type="Pfam" id="PF13927">
    <property type="entry name" value="Ig_3"/>
    <property type="match status" value="1"/>
</dbReference>
<dbReference type="SUPFAM" id="SSF52058">
    <property type="entry name" value="L domain-like"/>
    <property type="match status" value="1"/>
</dbReference>
<keyword evidence="7" id="KW-0812">Transmembrane</keyword>
<dbReference type="InterPro" id="IPR000483">
    <property type="entry name" value="Cys-rich_flank_reg_C"/>
</dbReference>
<gene>
    <name evidence="10" type="ORF">QE152_g27062</name>
</gene>
<dbReference type="PANTHER" id="PTHR24366:SF87">
    <property type="entry name" value="KEKKON 6, ISOFORM B"/>
    <property type="match status" value="1"/>
</dbReference>
<dbReference type="FunFam" id="3.80.10.10:FF:000082">
    <property type="entry name" value="Leucine-rich repeat-containing 24"/>
    <property type="match status" value="1"/>
</dbReference>
<organism evidence="10 11">
    <name type="scientific">Popillia japonica</name>
    <name type="common">Japanese beetle</name>
    <dbReference type="NCBI Taxonomy" id="7064"/>
    <lineage>
        <taxon>Eukaryota</taxon>
        <taxon>Metazoa</taxon>
        <taxon>Ecdysozoa</taxon>
        <taxon>Arthropoda</taxon>
        <taxon>Hexapoda</taxon>
        <taxon>Insecta</taxon>
        <taxon>Pterygota</taxon>
        <taxon>Neoptera</taxon>
        <taxon>Endopterygota</taxon>
        <taxon>Coleoptera</taxon>
        <taxon>Polyphaga</taxon>
        <taxon>Scarabaeiformia</taxon>
        <taxon>Scarabaeidae</taxon>
        <taxon>Rutelinae</taxon>
        <taxon>Popillia</taxon>
    </lineage>
</organism>
<keyword evidence="11" id="KW-1185">Reference proteome</keyword>
<sequence length="594" mass="65453">MAVGSLLLLFVALAFAAPDWTDCPTPCRCKWTSGKKTASCRNASFVSLPHKLHSEIQVLDLSANSIPRLGSDAFKSAGLMNLQRIFIKSCRLREIHKDAFRDLIILVEVDLSDNEIRSLDPETFHGNERLRHVYLNGNPLRRLEEDQFPTLPNLKTLHLAECLLEFIHENALRNLLNLETINLSLNRLHNLTERSFKNLSSLKSLALDGNPWTCDCNLRGFRDWYLANNLRSSFLVCSHPERYNGRLWEAVGSEDFACPPRIDVSPQRQIQAEAGGNVTFGCHVTGDPEPEVTWLLDGQPINHSWVLLESKEGTSSGSYASSSDKWLNISIWNVSDVDVGVYTCIANNSLETVNVNISLVLPEIMTATTLSKSDKNAIIWWIVLCVGVALTLFVALAVVTVLCVRSRGRNGVARRRNMKASVSFTDQEKKLLDVSIATTTDRGTGSCEALSAGEMEIMDPPVHITIESEPLPLAVFPPPPEFSTSALPAGAFGNIFISVSVSRDPTTAIDTSRCPDLLDLPHRVKPVYHGMATLPRRPYAVMPQLYDNMGPRVTAGGSSTLSLPDSTMELPPPPLLPPTGCSPPMPHTPEFVSL</sequence>